<dbReference type="PANTHER" id="PTHR33498">
    <property type="entry name" value="TRANSPOSASE FOR INSERTION SEQUENCE ELEMENT IS1557"/>
    <property type="match status" value="1"/>
</dbReference>
<evidence type="ECO:0000313" key="5">
    <source>
        <dbReference type="Proteomes" id="UP000217895"/>
    </source>
</evidence>
<feature type="region of interest" description="Disordered" evidence="1">
    <location>
        <begin position="271"/>
        <end position="291"/>
    </location>
</feature>
<dbReference type="Pfam" id="PF14690">
    <property type="entry name" value="Zn_ribbon_ISL3"/>
    <property type="match status" value="1"/>
</dbReference>
<dbReference type="InterPro" id="IPR047951">
    <property type="entry name" value="Transpos_ISL3"/>
</dbReference>
<reference evidence="4 5" key="1">
    <citation type="submission" date="2017-06" db="EMBL/GenBank/DDBJ databases">
        <title>Genome sequencing of cyanobaciteial culture collection at National Institute for Environmental Studies (NIES).</title>
        <authorList>
            <person name="Hirose Y."/>
            <person name="Shimura Y."/>
            <person name="Fujisawa T."/>
            <person name="Nakamura Y."/>
            <person name="Kawachi M."/>
        </authorList>
    </citation>
    <scope>NUCLEOTIDE SEQUENCE [LARGE SCALE GENOMIC DNA]</scope>
    <source>
        <strain evidence="4 5">NIES-2135</strain>
        <plasmid evidence="5">Plasmid Plasmid2 dna</plasmid>
    </source>
</reference>
<accession>A0A1Z4JSE0</accession>
<evidence type="ECO:0000256" key="1">
    <source>
        <dbReference type="SAM" id="MobiDB-lite"/>
    </source>
</evidence>
<evidence type="ECO:0000313" key="4">
    <source>
        <dbReference type="EMBL" id="BAY59685.1"/>
    </source>
</evidence>
<dbReference type="Proteomes" id="UP000217895">
    <property type="component" value="Plasmid Plasmid2 dna"/>
</dbReference>
<keyword evidence="5" id="KW-1185">Reference proteome</keyword>
<dbReference type="InterPro" id="IPR029261">
    <property type="entry name" value="Transposase_Znf"/>
</dbReference>
<feature type="domain" description="Transposase IS204/IS1001/IS1096/IS1165 zinc-finger" evidence="3">
    <location>
        <begin position="52"/>
        <end position="94"/>
    </location>
</feature>
<dbReference type="EMBL" id="AP018205">
    <property type="protein sequence ID" value="BAY59685.1"/>
    <property type="molecule type" value="Genomic_DNA"/>
</dbReference>
<dbReference type="AlphaFoldDB" id="A0A1Z4JSE0"/>
<dbReference type="NCBIfam" id="NF033550">
    <property type="entry name" value="transpos_ISL3"/>
    <property type="match status" value="1"/>
</dbReference>
<feature type="domain" description="Transposase IS204/IS1001/IS1096/IS1165 DDE" evidence="2">
    <location>
        <begin position="170"/>
        <end position="322"/>
    </location>
</feature>
<dbReference type="InterPro" id="IPR002560">
    <property type="entry name" value="Transposase_DDE"/>
</dbReference>
<organism evidence="4 5">
    <name type="scientific">Leptolyngbya boryana NIES-2135</name>
    <dbReference type="NCBI Taxonomy" id="1973484"/>
    <lineage>
        <taxon>Bacteria</taxon>
        <taxon>Bacillati</taxon>
        <taxon>Cyanobacteriota</taxon>
        <taxon>Cyanophyceae</taxon>
        <taxon>Leptolyngbyales</taxon>
        <taxon>Leptolyngbyaceae</taxon>
        <taxon>Leptolyngbya group</taxon>
        <taxon>Leptolyngbya</taxon>
    </lineage>
</organism>
<feature type="compositionally biased region" description="Basic and acidic residues" evidence="1">
    <location>
        <begin position="271"/>
        <end position="288"/>
    </location>
</feature>
<sequence length="413" mass="48210">MSKWNNSFFHLNVELFNELLPNREHLQLQDYQVDRDQHVITIFVCSTQSSNPCPLCEQRAKQVHSRYRLILADLAWADYRIGIEITVRKFFCRNSRCERRIFTERLPDVMEPWARRTQRLAEQLYEIALGLGGAAGTKLSKKIHCGVSRNTLLRLLFRQPLPAYEVPKTLGVDDFAFCKRLSYGTILVDLDARKPIALLKGRDASLLAEWLRQQPGVEVLSRDRSPVYKSGMSQGAPNAIQVADRFHLIHNLAEVLEQVFRSHNSDLRHITSTHTDHQNREELERSRNQGESIETVEPLSTVLERLDVPMKTYYQRRRALHHVVWQLFEQGWSTEAIARYTEMSIRTVQRDLNKPKHVEHQHRADYGQNLASPYRDYILQRCTLGHRCVGLLAELQAQGYKGSDRTLRRYLKW</sequence>
<dbReference type="PANTHER" id="PTHR33498:SF1">
    <property type="entry name" value="TRANSPOSASE FOR INSERTION SEQUENCE ELEMENT IS1557"/>
    <property type="match status" value="1"/>
</dbReference>
<name>A0A1Z4JSE0_LEPBY</name>
<evidence type="ECO:0000259" key="2">
    <source>
        <dbReference type="Pfam" id="PF01610"/>
    </source>
</evidence>
<gene>
    <name evidence="4" type="ORF">NIES2135_65620</name>
</gene>
<keyword evidence="4" id="KW-0614">Plasmid</keyword>
<evidence type="ECO:0000259" key="3">
    <source>
        <dbReference type="Pfam" id="PF14690"/>
    </source>
</evidence>
<protein>
    <submittedName>
        <fullName evidence="4">Transposase IS204/IS1001/IS1096/IS1165 family protein</fullName>
    </submittedName>
</protein>
<geneLocation type="plasmid" evidence="4">
    <name>plasmid2</name>
</geneLocation>
<dbReference type="Pfam" id="PF01610">
    <property type="entry name" value="DDE_Tnp_ISL3"/>
    <property type="match status" value="1"/>
</dbReference>
<proteinExistence type="predicted"/>